<sequence length="333" mass="37764">MTLNSTAQPLGRLKRLEDIRTVWPNEALNFTPWLAEDDSLALLGETIGIDLEFVGREQWVGPFRADLLCIDSSTHMRVLIENQFGKTDHSHLGQVITYAAGLEAVTIVWIAERFTDEHRAALDWLNRSTAEGVNFFGLEVELWQIGASMPAPKFNVVSQPNDWLKATTERVEALTGTDQLKLAYWQAFVEYAKPVAAPLSMTRPQAVHWMDFSVGRSGFWVGARINTQKNVLTVGLYSNLSKEFYRQLLHQKVEIEADLGFPMIWTENPGKKQSQVELRLEVPDVRDDAAWAEQHEWFLTHLKTLHRVFSPRIKVLQEVPVGLSDAAPDEDDA</sequence>
<accession>A0ABQ2SQ13</accession>
<evidence type="ECO:0000313" key="3">
    <source>
        <dbReference type="Proteomes" id="UP000620633"/>
    </source>
</evidence>
<proteinExistence type="predicted"/>
<organism evidence="2 3">
    <name type="scientific">Deinococcus knuensis</name>
    <dbReference type="NCBI Taxonomy" id="1837380"/>
    <lineage>
        <taxon>Bacteria</taxon>
        <taxon>Thermotogati</taxon>
        <taxon>Deinococcota</taxon>
        <taxon>Deinococci</taxon>
        <taxon>Deinococcales</taxon>
        <taxon>Deinococcaceae</taxon>
        <taxon>Deinococcus</taxon>
    </lineage>
</organism>
<dbReference type="InterPro" id="IPR025364">
    <property type="entry name" value="DUF4268"/>
</dbReference>
<protein>
    <recommendedName>
        <fullName evidence="1">DUF4268 domain-containing protein</fullName>
    </recommendedName>
</protein>
<comment type="caution">
    <text evidence="2">The sequence shown here is derived from an EMBL/GenBank/DDBJ whole genome shotgun (WGS) entry which is preliminary data.</text>
</comment>
<gene>
    <name evidence="2" type="ORF">GCM10008961_30290</name>
</gene>
<evidence type="ECO:0000259" key="1">
    <source>
        <dbReference type="Pfam" id="PF14088"/>
    </source>
</evidence>
<dbReference type="RefSeq" id="WP_189103115.1">
    <property type="nucleotide sequence ID" value="NZ_BMQO01000019.1"/>
</dbReference>
<dbReference type="EMBL" id="BMQO01000019">
    <property type="protein sequence ID" value="GGS36539.1"/>
    <property type="molecule type" value="Genomic_DNA"/>
</dbReference>
<evidence type="ECO:0000313" key="2">
    <source>
        <dbReference type="EMBL" id="GGS36539.1"/>
    </source>
</evidence>
<dbReference type="Proteomes" id="UP000620633">
    <property type="component" value="Unassembled WGS sequence"/>
</dbReference>
<feature type="domain" description="DUF4268" evidence="1">
    <location>
        <begin position="180"/>
        <end position="312"/>
    </location>
</feature>
<dbReference type="Pfam" id="PF14088">
    <property type="entry name" value="DUF4268"/>
    <property type="match status" value="1"/>
</dbReference>
<keyword evidence="3" id="KW-1185">Reference proteome</keyword>
<dbReference type="InterPro" id="IPR011856">
    <property type="entry name" value="tRNA_endonuc-like_dom_sf"/>
</dbReference>
<reference evidence="3" key="1">
    <citation type="journal article" date="2019" name="Int. J. Syst. Evol. Microbiol.">
        <title>The Global Catalogue of Microorganisms (GCM) 10K type strain sequencing project: providing services to taxonomists for standard genome sequencing and annotation.</title>
        <authorList>
            <consortium name="The Broad Institute Genomics Platform"/>
            <consortium name="The Broad Institute Genome Sequencing Center for Infectious Disease"/>
            <person name="Wu L."/>
            <person name="Ma J."/>
        </authorList>
    </citation>
    <scope>NUCLEOTIDE SEQUENCE [LARGE SCALE GENOMIC DNA]</scope>
    <source>
        <strain evidence="3">JCM 31406</strain>
    </source>
</reference>
<dbReference type="Gene3D" id="3.40.1350.10">
    <property type="match status" value="1"/>
</dbReference>
<name>A0ABQ2SQ13_9DEIO</name>